<dbReference type="KEGG" id="ptrh:RsTaC01_0876"/>
<accession>A0AA48IA83</accession>
<organism evidence="1">
    <name type="scientific">Candidatus Paraimprobicoccus trichonymphae</name>
    <dbReference type="NCBI Taxonomy" id="3033793"/>
    <lineage>
        <taxon>Bacteria</taxon>
        <taxon>Bacillati</taxon>
        <taxon>Bacillota</taxon>
        <taxon>Clostridia</taxon>
        <taxon>Candidatus Paraimprobicoccus</taxon>
    </lineage>
</organism>
<dbReference type="EMBL" id="AP027925">
    <property type="protein sequence ID" value="BED92948.1"/>
    <property type="molecule type" value="Genomic_DNA"/>
</dbReference>
<dbReference type="Proteomes" id="UP001335720">
    <property type="component" value="Chromosome"/>
</dbReference>
<dbReference type="AlphaFoldDB" id="A0AA48IA83"/>
<sequence>MEVIVTKKLNDNDIKNVSGGNLIGTAIDYIRGYGEEELKKIGITCSYEIIYSNMYYWTMKSGGYDLIPFGAVKVAVNLHKNGNKVTNIMSFSRGCPFGVDDATINYTTPEGINKSVEYRG</sequence>
<proteinExistence type="predicted"/>
<name>A0AA48IA83_9FIRM</name>
<gene>
    <name evidence="1" type="ORF">RsTaC01_0876</name>
</gene>
<evidence type="ECO:0000313" key="1">
    <source>
        <dbReference type="EMBL" id="BED92948.1"/>
    </source>
</evidence>
<protein>
    <submittedName>
        <fullName evidence="1">Uncharacterized protein</fullName>
    </submittedName>
</protein>
<reference evidence="1" key="1">
    <citation type="journal article" date="2023" name="ISME J.">
        <title>Emergence of putative energy parasites within Clostridia revealed by genome analysis of a novel endosymbiotic clade.</title>
        <authorList>
            <person name="Takahashi K."/>
            <person name="Kuwahara H."/>
            <person name="Horikawa Y."/>
            <person name="Izawa K."/>
            <person name="Kato D."/>
            <person name="Inagaki T."/>
            <person name="Yuki M."/>
            <person name="Ohkuma M."/>
            <person name="Hongoh Y."/>
        </authorList>
    </citation>
    <scope>NUCLEOTIDE SEQUENCE</scope>
    <source>
        <strain evidence="1">RsTa-C01</strain>
    </source>
</reference>